<dbReference type="KEGG" id="sap:Sulac_2608"/>
<keyword evidence="3 5" id="KW-1133">Transmembrane helix</keyword>
<evidence type="ECO:0000256" key="1">
    <source>
        <dbReference type="ARBA" id="ARBA00004141"/>
    </source>
</evidence>
<proteinExistence type="inferred from homology"/>
<dbReference type="GO" id="GO:0016655">
    <property type="term" value="F:oxidoreductase activity, acting on NAD(P)H, quinone or similar compound as acceptor"/>
    <property type="evidence" value="ECO:0007669"/>
    <property type="project" value="UniProtKB-UniRule"/>
</dbReference>
<comment type="subunit">
    <text evidence="5">NDH-1 is composed of 14 different subunits. Subunits NuoA, H, J, K, L, M, N constitute the membrane sector of the complex.</text>
</comment>
<evidence type="ECO:0000256" key="2">
    <source>
        <dbReference type="ARBA" id="ARBA00022692"/>
    </source>
</evidence>
<evidence type="ECO:0000256" key="4">
    <source>
        <dbReference type="ARBA" id="ARBA00023136"/>
    </source>
</evidence>
<keyword evidence="5" id="KW-1278">Translocase</keyword>
<feature type="transmembrane region" description="Helical" evidence="5">
    <location>
        <begin position="71"/>
        <end position="90"/>
    </location>
</feature>
<reference evidence="7 8" key="2">
    <citation type="journal article" date="2012" name="Stand. Genomic Sci.">
        <title>Complete genome sequence of the moderately thermophilic mineral-sulfide-oxidizing firmicute Sulfobacillus acidophilus type strain (NAL(T)).</title>
        <authorList>
            <person name="Anderson I."/>
            <person name="Chertkov O."/>
            <person name="Chen A."/>
            <person name="Saunders E."/>
            <person name="Lapidus A."/>
            <person name="Nolan M."/>
            <person name="Lucas S."/>
            <person name="Hammon N."/>
            <person name="Deshpande S."/>
            <person name="Cheng J.F."/>
            <person name="Han C."/>
            <person name="Tapia R."/>
            <person name="Goodwin L.A."/>
            <person name="Pitluck S."/>
            <person name="Liolios K."/>
            <person name="Pagani I."/>
            <person name="Ivanova N."/>
            <person name="Mikhailova N."/>
            <person name="Pati A."/>
            <person name="Palaniappan K."/>
            <person name="Land M."/>
            <person name="Pan C."/>
            <person name="Rohde M."/>
            <person name="Pukall R."/>
            <person name="Goker M."/>
            <person name="Detter J.C."/>
            <person name="Woyke T."/>
            <person name="Bristow J."/>
            <person name="Eisen J.A."/>
            <person name="Markowitz V."/>
            <person name="Hugenholtz P."/>
            <person name="Kyrpides N.C."/>
            <person name="Klenk H.P."/>
            <person name="Mavromatis K."/>
        </authorList>
    </citation>
    <scope>NUCLEOTIDE SEQUENCE [LARGE SCALE GENOMIC DNA]</scope>
    <source>
        <strain evidence="8">ATCC 700253 / DSM 10332 / NAL</strain>
    </source>
</reference>
<dbReference type="GO" id="GO:0048038">
    <property type="term" value="F:quinone binding"/>
    <property type="evidence" value="ECO:0007669"/>
    <property type="project" value="UniProtKB-KW"/>
</dbReference>
<dbReference type="InterPro" id="IPR018086">
    <property type="entry name" value="NADH_UbQ_OxRdtase_su1_CS"/>
</dbReference>
<keyword evidence="7" id="KW-0560">Oxidoreductase</keyword>
<keyword evidence="2 5" id="KW-0812">Transmembrane</keyword>
<evidence type="ECO:0000313" key="7">
    <source>
        <dbReference type="EMBL" id="AEW06070.1"/>
    </source>
</evidence>
<dbReference type="EC" id="7.1.1.-" evidence="5"/>
<evidence type="ECO:0000256" key="3">
    <source>
        <dbReference type="ARBA" id="ARBA00022989"/>
    </source>
</evidence>
<keyword evidence="5 6" id="KW-0520">NAD</keyword>
<evidence type="ECO:0000256" key="5">
    <source>
        <dbReference type="HAMAP-Rule" id="MF_01350"/>
    </source>
</evidence>
<dbReference type="GO" id="GO:0009060">
    <property type="term" value="P:aerobic respiration"/>
    <property type="evidence" value="ECO:0007669"/>
    <property type="project" value="TreeGrafter"/>
</dbReference>
<keyword evidence="8" id="KW-1185">Reference proteome</keyword>
<comment type="caution">
    <text evidence="5">Lacks conserved residue(s) required for the propagation of feature annotation.</text>
</comment>
<sequence length="303" mass="33064">MRDILSAVGCALAVPPVAAFLLWYERRLLARLQVRLGPNRVGPQGLWQSLADIVKLLSKSDVLPDQAHHTLYRWAPVGAFVPVFVAFAALPELDPQLNIGVLFVGAVLSLEVLAILAAGFGSHSKYALIGSLRATAQMVSYEVPLSLALLGPALAAGSLNLHVIAQHEAHLPYIVSQPLGALGFFVAGLAETHRPPFDLSEAESELVAGYHVEYSGVRFALFVVSEYAHLLLFAWLMAVLYLGAGPVWWLALKIMAVVSVVIWLRAAWPRIRPDHLMALGWKVLIPLTSLNVMWIAVWRVLTP</sequence>
<name>G8TX68_SULAD</name>
<dbReference type="Proteomes" id="UP000005439">
    <property type="component" value="Chromosome"/>
</dbReference>
<dbReference type="EMBL" id="CP003179">
    <property type="protein sequence ID" value="AEW06070.1"/>
    <property type="molecule type" value="Genomic_DNA"/>
</dbReference>
<dbReference type="InterPro" id="IPR001694">
    <property type="entry name" value="NADH_UbQ_OxRdtase_su1/FPO"/>
</dbReference>
<comment type="similarity">
    <text evidence="5 6">Belongs to the complex I subunit 1 family.</text>
</comment>
<reference evidence="8" key="1">
    <citation type="submission" date="2011-12" db="EMBL/GenBank/DDBJ databases">
        <title>The complete genome of chromosome of Sulfobacillus acidophilus DSM 10332.</title>
        <authorList>
            <person name="Lucas S."/>
            <person name="Han J."/>
            <person name="Lapidus A."/>
            <person name="Bruce D."/>
            <person name="Goodwin L."/>
            <person name="Pitluck S."/>
            <person name="Peters L."/>
            <person name="Kyrpides N."/>
            <person name="Mavromatis K."/>
            <person name="Ivanova N."/>
            <person name="Mikhailova N."/>
            <person name="Chertkov O."/>
            <person name="Saunders E."/>
            <person name="Detter J.C."/>
            <person name="Tapia R."/>
            <person name="Han C."/>
            <person name="Land M."/>
            <person name="Hauser L."/>
            <person name="Markowitz V."/>
            <person name="Cheng J.-F."/>
            <person name="Hugenholtz P."/>
            <person name="Woyke T."/>
            <person name="Wu D."/>
            <person name="Pukall R."/>
            <person name="Gehrich-Schroeter G."/>
            <person name="Schneider S."/>
            <person name="Klenk H.-P."/>
            <person name="Eisen J.A."/>
        </authorList>
    </citation>
    <scope>NUCLEOTIDE SEQUENCE [LARGE SCALE GENOMIC DNA]</scope>
    <source>
        <strain evidence="8">ATCC 700253 / DSM 10332 / NAL</strain>
    </source>
</reference>
<dbReference type="HOGENOM" id="CLU_015134_0_1_9"/>
<keyword evidence="5" id="KW-0874">Quinone</keyword>
<dbReference type="PANTHER" id="PTHR11432">
    <property type="entry name" value="NADH DEHYDROGENASE SUBUNIT 1"/>
    <property type="match status" value="1"/>
</dbReference>
<evidence type="ECO:0000313" key="8">
    <source>
        <dbReference type="Proteomes" id="UP000005439"/>
    </source>
</evidence>
<dbReference type="PANTHER" id="PTHR11432:SF3">
    <property type="entry name" value="NADH-UBIQUINONE OXIDOREDUCTASE CHAIN 1"/>
    <property type="match status" value="1"/>
</dbReference>
<dbReference type="PATRIC" id="fig|679936.5.peg.2699"/>
<protein>
    <recommendedName>
        <fullName evidence="5">NADH-quinone oxidoreductase subunit H</fullName>
        <ecNumber evidence="5">7.1.1.-</ecNumber>
    </recommendedName>
    <alternativeName>
        <fullName evidence="5">NADH dehydrogenase I subunit H</fullName>
    </alternativeName>
    <alternativeName>
        <fullName evidence="5">NDH-1 subunit H</fullName>
    </alternativeName>
</protein>
<dbReference type="AlphaFoldDB" id="G8TX68"/>
<organism evidence="7 8">
    <name type="scientific">Sulfobacillus acidophilus (strain ATCC 700253 / DSM 10332 / NAL)</name>
    <dbReference type="NCBI Taxonomy" id="679936"/>
    <lineage>
        <taxon>Bacteria</taxon>
        <taxon>Bacillati</taxon>
        <taxon>Bacillota</taxon>
        <taxon>Clostridia</taxon>
        <taxon>Eubacteriales</taxon>
        <taxon>Clostridiales Family XVII. Incertae Sedis</taxon>
        <taxon>Sulfobacillus</taxon>
    </lineage>
</organism>
<feature type="transmembrane region" description="Helical" evidence="5">
    <location>
        <begin position="279"/>
        <end position="301"/>
    </location>
</feature>
<comment type="function">
    <text evidence="5">NDH-1 shuttles electrons from NADH, via FMN and iron-sulfur (Fe-S) centers, to quinones in the respiratory chain. The immediate electron acceptor for the enzyme in this species is believed to be ubiquinone. Couples the redox reaction to proton translocation (for every two electrons transferred, four hydrogen ions are translocated across the cytoplasmic membrane), and thus conserves the redox energy in a proton gradient. This subunit may bind ubiquinone.</text>
</comment>
<dbReference type="GO" id="GO:0003954">
    <property type="term" value="F:NADH dehydrogenase activity"/>
    <property type="evidence" value="ECO:0007669"/>
    <property type="project" value="TreeGrafter"/>
</dbReference>
<comment type="catalytic activity">
    <reaction evidence="5">
        <text>a quinone + NADH + 5 H(+)(in) = a quinol + NAD(+) + 4 H(+)(out)</text>
        <dbReference type="Rhea" id="RHEA:57888"/>
        <dbReference type="ChEBI" id="CHEBI:15378"/>
        <dbReference type="ChEBI" id="CHEBI:24646"/>
        <dbReference type="ChEBI" id="CHEBI:57540"/>
        <dbReference type="ChEBI" id="CHEBI:57945"/>
        <dbReference type="ChEBI" id="CHEBI:132124"/>
    </reaction>
</comment>
<dbReference type="GO" id="GO:0005886">
    <property type="term" value="C:plasma membrane"/>
    <property type="evidence" value="ECO:0007669"/>
    <property type="project" value="UniProtKB-SubCell"/>
</dbReference>
<dbReference type="HAMAP" id="MF_01350">
    <property type="entry name" value="NDH1_NuoH"/>
    <property type="match status" value="1"/>
</dbReference>
<feature type="transmembrane region" description="Helical" evidence="5">
    <location>
        <begin position="219"/>
        <end position="241"/>
    </location>
</feature>
<accession>G8TX68</accession>
<feature type="transmembrane region" description="Helical" evidence="5">
    <location>
        <begin position="97"/>
        <end position="121"/>
    </location>
</feature>
<dbReference type="STRING" id="679936.Sulac_2608"/>
<dbReference type="Pfam" id="PF00146">
    <property type="entry name" value="NADHdh"/>
    <property type="match status" value="1"/>
</dbReference>
<feature type="transmembrane region" description="Helical" evidence="5">
    <location>
        <begin position="247"/>
        <end position="267"/>
    </location>
</feature>
<dbReference type="PROSITE" id="PS00668">
    <property type="entry name" value="COMPLEX1_ND1_2"/>
    <property type="match status" value="1"/>
</dbReference>
<keyword evidence="5" id="KW-0830">Ubiquinone</keyword>
<evidence type="ECO:0000256" key="6">
    <source>
        <dbReference type="RuleBase" id="RU000471"/>
    </source>
</evidence>
<feature type="transmembrane region" description="Helical" evidence="5">
    <location>
        <begin position="141"/>
        <end position="161"/>
    </location>
</feature>
<gene>
    <name evidence="5" type="primary">nuoH</name>
    <name evidence="7" type="ordered locus">Sulac_2608</name>
</gene>
<keyword evidence="4 5" id="KW-0472">Membrane</keyword>
<comment type="subcellular location">
    <subcellularLocation>
        <location evidence="5 6">Cell membrane</location>
        <topology evidence="5 6">Multi-pass membrane protein</topology>
    </subcellularLocation>
    <subcellularLocation>
        <location evidence="1">Membrane</location>
        <topology evidence="1">Multi-pass membrane protein</topology>
    </subcellularLocation>
</comment>
<keyword evidence="5" id="KW-1003">Cell membrane</keyword>